<accession>A0AAD3RY92</accession>
<keyword evidence="5" id="KW-0804">Transcription</keyword>
<evidence type="ECO:0000313" key="9">
    <source>
        <dbReference type="EMBL" id="GMH00245.1"/>
    </source>
</evidence>
<keyword evidence="4" id="KW-0238">DNA-binding</keyword>
<feature type="compositionally biased region" description="Gly residues" evidence="7">
    <location>
        <begin position="266"/>
        <end position="282"/>
    </location>
</feature>
<keyword evidence="3" id="KW-0805">Transcription regulation</keyword>
<evidence type="ECO:0000256" key="4">
    <source>
        <dbReference type="ARBA" id="ARBA00023125"/>
    </source>
</evidence>
<comment type="function">
    <text evidence="1">Transcription factor that specifically binds AT-rich DNA sequences related to the nuclear matrix attachment regions (MARs).</text>
</comment>
<dbReference type="PANTHER" id="PTHR31100">
    <property type="entry name" value="AT-HOOK MOTIF NUCLEAR-LOCALIZED PROTEIN 15"/>
    <property type="match status" value="1"/>
</dbReference>
<dbReference type="GO" id="GO:0005634">
    <property type="term" value="C:nucleus"/>
    <property type="evidence" value="ECO:0007669"/>
    <property type="project" value="UniProtKB-SubCell"/>
</dbReference>
<evidence type="ECO:0000256" key="3">
    <source>
        <dbReference type="ARBA" id="ARBA00023015"/>
    </source>
</evidence>
<dbReference type="PANTHER" id="PTHR31100:SF69">
    <property type="entry name" value="AT-HOOK MOTIF NUCLEAR-LOCALIZED PROTEIN 17-RELATED"/>
    <property type="match status" value="1"/>
</dbReference>
<dbReference type="EMBL" id="BSYO01000002">
    <property type="protein sequence ID" value="GMH00245.1"/>
    <property type="molecule type" value="Genomic_DNA"/>
</dbReference>
<dbReference type="SUPFAM" id="SSF117856">
    <property type="entry name" value="AF0104/ALDC/Ptd012-like"/>
    <property type="match status" value="1"/>
</dbReference>
<gene>
    <name evidence="9" type="ORF">Nepgr_002084</name>
</gene>
<dbReference type="CDD" id="cd11378">
    <property type="entry name" value="DUF296"/>
    <property type="match status" value="1"/>
</dbReference>
<dbReference type="AlphaFoldDB" id="A0AAD3RY92"/>
<evidence type="ECO:0000256" key="5">
    <source>
        <dbReference type="ARBA" id="ARBA00023163"/>
    </source>
</evidence>
<evidence type="ECO:0000256" key="6">
    <source>
        <dbReference type="ARBA" id="ARBA00023242"/>
    </source>
</evidence>
<dbReference type="InterPro" id="IPR014476">
    <property type="entry name" value="AHL15-29"/>
</dbReference>
<evidence type="ECO:0000256" key="1">
    <source>
        <dbReference type="ARBA" id="ARBA00003687"/>
    </source>
</evidence>
<feature type="region of interest" description="Disordered" evidence="7">
    <location>
        <begin position="1"/>
        <end position="103"/>
    </location>
</feature>
<proteinExistence type="predicted"/>
<dbReference type="GO" id="GO:0003680">
    <property type="term" value="F:minor groove of adenine-thymine-rich DNA binding"/>
    <property type="evidence" value="ECO:0007669"/>
    <property type="project" value="InterPro"/>
</dbReference>
<dbReference type="PROSITE" id="PS51742">
    <property type="entry name" value="PPC"/>
    <property type="match status" value="1"/>
</dbReference>
<evidence type="ECO:0000313" key="10">
    <source>
        <dbReference type="Proteomes" id="UP001279734"/>
    </source>
</evidence>
<dbReference type="GO" id="GO:0003700">
    <property type="term" value="F:DNA-binding transcription factor activity"/>
    <property type="evidence" value="ECO:0007669"/>
    <property type="project" value="TreeGrafter"/>
</dbReference>
<protein>
    <recommendedName>
        <fullName evidence="8">PPC domain-containing protein</fullName>
    </recommendedName>
</protein>
<evidence type="ECO:0000256" key="7">
    <source>
        <dbReference type="SAM" id="MobiDB-lite"/>
    </source>
</evidence>
<feature type="region of interest" description="Disordered" evidence="7">
    <location>
        <begin position="245"/>
        <end position="282"/>
    </location>
</feature>
<reference evidence="9" key="1">
    <citation type="submission" date="2023-05" db="EMBL/GenBank/DDBJ databases">
        <title>Nepenthes gracilis genome sequencing.</title>
        <authorList>
            <person name="Fukushima K."/>
        </authorList>
    </citation>
    <scope>NUCLEOTIDE SEQUENCE</scope>
    <source>
        <strain evidence="9">SING2019-196</strain>
    </source>
</reference>
<dbReference type="Gene3D" id="3.30.1330.80">
    <property type="entry name" value="Hypothetical protein, similar to alpha- acetolactate decarboxylase, domain 2"/>
    <property type="match status" value="1"/>
</dbReference>
<feature type="compositionally biased region" description="Basic and acidic residues" evidence="7">
    <location>
        <begin position="1"/>
        <end position="11"/>
    </location>
</feature>
<organism evidence="9 10">
    <name type="scientific">Nepenthes gracilis</name>
    <name type="common">Slender pitcher plant</name>
    <dbReference type="NCBI Taxonomy" id="150966"/>
    <lineage>
        <taxon>Eukaryota</taxon>
        <taxon>Viridiplantae</taxon>
        <taxon>Streptophyta</taxon>
        <taxon>Embryophyta</taxon>
        <taxon>Tracheophyta</taxon>
        <taxon>Spermatophyta</taxon>
        <taxon>Magnoliopsida</taxon>
        <taxon>eudicotyledons</taxon>
        <taxon>Gunneridae</taxon>
        <taxon>Pentapetalae</taxon>
        <taxon>Caryophyllales</taxon>
        <taxon>Nepenthaceae</taxon>
        <taxon>Nepenthes</taxon>
    </lineage>
</organism>
<comment type="caution">
    <text evidence="9">The sequence shown here is derived from an EMBL/GenBank/DDBJ whole genome shotgun (WGS) entry which is preliminary data.</text>
</comment>
<dbReference type="InterPro" id="IPR005175">
    <property type="entry name" value="PPC_dom"/>
</dbReference>
<feature type="domain" description="PPC" evidence="8">
    <location>
        <begin position="107"/>
        <end position="252"/>
    </location>
</feature>
<dbReference type="Pfam" id="PF03479">
    <property type="entry name" value="PCC"/>
    <property type="match status" value="1"/>
</dbReference>
<dbReference type="Proteomes" id="UP001279734">
    <property type="component" value="Unassembled WGS sequence"/>
</dbReference>
<dbReference type="FunFam" id="3.30.1330.80:FF:000006">
    <property type="entry name" value="AT-hook motif nuclear-localized protein"/>
    <property type="match status" value="1"/>
</dbReference>
<keyword evidence="6" id="KW-0539">Nucleus</keyword>
<sequence>MKAKFLDEKDTTSNMFSKFHQKFQPPLQPDLQSHPHFHPTIESQASKEADSATPTATTTITGAPSAKKTKTANEDGATIEVARRPRGRPPGSKNKPKPPVIITREPEPIMSPYILEVAGGLDIVESLTRFTRRRNVGICVLSASGTVANVTLKQPSPTNLGGTVTFHGRFDILSLSATLLCGEGGFGFNGHGTGLFTISLAGPQGQIVGGKVVGSLVAAGTVFVIAASFNNPSFHRLPLIDTEEAHRSLSSGGGGRHDGQANGSPGVSGGNPGSGGGGGGHPMGAAETCGSLGGMFGCHLGSSDVLWAPTASRLPPPPF</sequence>
<name>A0AAD3RY92_NEPGR</name>
<evidence type="ECO:0000259" key="8">
    <source>
        <dbReference type="PROSITE" id="PS51742"/>
    </source>
</evidence>
<feature type="compositionally biased region" description="Low complexity" evidence="7">
    <location>
        <begin position="51"/>
        <end position="66"/>
    </location>
</feature>
<comment type="subcellular location">
    <subcellularLocation>
        <location evidence="2">Nucleus</location>
    </subcellularLocation>
</comment>
<keyword evidence="10" id="KW-1185">Reference proteome</keyword>
<evidence type="ECO:0000256" key="2">
    <source>
        <dbReference type="ARBA" id="ARBA00004123"/>
    </source>
</evidence>